<organism evidence="9 10">
    <name type="scientific">Paenibacillus elgii</name>
    <dbReference type="NCBI Taxonomy" id="189691"/>
    <lineage>
        <taxon>Bacteria</taxon>
        <taxon>Bacillati</taxon>
        <taxon>Bacillota</taxon>
        <taxon>Bacilli</taxon>
        <taxon>Bacillales</taxon>
        <taxon>Paenibacillaceae</taxon>
        <taxon>Paenibacillus</taxon>
    </lineage>
</organism>
<dbReference type="InterPro" id="IPR050469">
    <property type="entry name" value="Diguanylate_Cyclase"/>
</dbReference>
<dbReference type="GO" id="GO:0007165">
    <property type="term" value="P:signal transduction"/>
    <property type="evidence" value="ECO:0007669"/>
    <property type="project" value="InterPro"/>
</dbReference>
<dbReference type="SMART" id="SM00267">
    <property type="entry name" value="GGDEF"/>
    <property type="match status" value="1"/>
</dbReference>
<dbReference type="CDD" id="cd01949">
    <property type="entry name" value="GGDEF"/>
    <property type="match status" value="1"/>
</dbReference>
<evidence type="ECO:0008006" key="11">
    <source>
        <dbReference type="Google" id="ProtNLM"/>
    </source>
</evidence>
<dbReference type="NCBIfam" id="TIGR00254">
    <property type="entry name" value="GGDEF"/>
    <property type="match status" value="1"/>
</dbReference>
<accession>A0A2T6G542</accession>
<sequence>MSICWGHYLGERRGSMIRIMRPRTVKQRFRLWIALAILMLGLSINIAFYILYQQEAQAEALRNLSDKLNLQTLFIDRWVQERELDMRLLTEDEAVRTLNKPLMEAIFRDFTILQRDFASLSYVNADGVTEVDTYSAMGLHVNERDYYWAAKQGKSSMSDVIIGKASGEPVIIFSAPIYDQEGRWSGLLLGSVKLETIQRVVGSLNTGETADFYLLDRVGVPVTKPRFIDDVRSNPRPISTEITRRAAIQSVSKGAYANYKGDSVFGSYQWIAGHRWLLVGEVSEKELYANLYGLMFVFIAITLATLVLSFSGIVILTRRIERPLEFLLQGTRIIKEGQYGYRIDPAVFKHAPAELQELCDTYNLMSRKLKTTVKLLEESAMIDPLTELYNRRYMMQNGSLRLLRTLEEGYPCSVLLIDIDYFKQVNDTHGHLVGDRVLRHVAGVLQRQTGGDELAARYGGEEFMVLALRLEAVQAKALAETIRRAIAAELYEADGIRIALTVSIGGAACTGLAEGADAKVLLEQMIEEGDKALYRAKQLGRNRVEWEAGPPEDG</sequence>
<evidence type="ECO:0000256" key="1">
    <source>
        <dbReference type="ARBA" id="ARBA00004651"/>
    </source>
</evidence>
<dbReference type="CDD" id="cd18774">
    <property type="entry name" value="PDC2_HK_sensor"/>
    <property type="match status" value="1"/>
</dbReference>
<dbReference type="Gene3D" id="3.30.70.270">
    <property type="match status" value="1"/>
</dbReference>
<dbReference type="InterPro" id="IPR043128">
    <property type="entry name" value="Rev_trsase/Diguanyl_cyclase"/>
</dbReference>
<evidence type="ECO:0000256" key="2">
    <source>
        <dbReference type="ARBA" id="ARBA00022475"/>
    </source>
</evidence>
<feature type="transmembrane region" description="Helical" evidence="6">
    <location>
        <begin position="291"/>
        <end position="316"/>
    </location>
</feature>
<proteinExistence type="predicted"/>
<dbReference type="GO" id="GO:0005886">
    <property type="term" value="C:plasma membrane"/>
    <property type="evidence" value="ECO:0007669"/>
    <property type="project" value="UniProtKB-SubCell"/>
</dbReference>
<dbReference type="EMBL" id="PYHP01000024">
    <property type="protein sequence ID" value="PUA39284.1"/>
    <property type="molecule type" value="Genomic_DNA"/>
</dbReference>
<evidence type="ECO:0000313" key="9">
    <source>
        <dbReference type="EMBL" id="PUA39284.1"/>
    </source>
</evidence>
<dbReference type="Gene3D" id="3.30.450.20">
    <property type="entry name" value="PAS domain"/>
    <property type="match status" value="1"/>
</dbReference>
<dbReference type="InterPro" id="IPR029787">
    <property type="entry name" value="Nucleotide_cyclase"/>
</dbReference>
<dbReference type="GO" id="GO:0052621">
    <property type="term" value="F:diguanylate cyclase activity"/>
    <property type="evidence" value="ECO:0007669"/>
    <property type="project" value="TreeGrafter"/>
</dbReference>
<dbReference type="CDD" id="cd12914">
    <property type="entry name" value="PDC1_DGC_like"/>
    <property type="match status" value="1"/>
</dbReference>
<evidence type="ECO:0000313" key="10">
    <source>
        <dbReference type="Proteomes" id="UP000244184"/>
    </source>
</evidence>
<dbReference type="PANTHER" id="PTHR45138">
    <property type="entry name" value="REGULATORY COMPONENTS OF SENSORY TRANSDUCTION SYSTEM"/>
    <property type="match status" value="1"/>
</dbReference>
<dbReference type="InterPro" id="IPR029151">
    <property type="entry name" value="Sensor-like_sf"/>
</dbReference>
<keyword evidence="3 6" id="KW-0812">Transmembrane</keyword>
<dbReference type="Proteomes" id="UP000244184">
    <property type="component" value="Unassembled WGS sequence"/>
</dbReference>
<feature type="domain" description="HAMP" evidence="7">
    <location>
        <begin position="318"/>
        <end position="374"/>
    </location>
</feature>
<evidence type="ECO:0000256" key="5">
    <source>
        <dbReference type="ARBA" id="ARBA00023136"/>
    </source>
</evidence>
<dbReference type="InterPro" id="IPR003660">
    <property type="entry name" value="HAMP_dom"/>
</dbReference>
<dbReference type="SUPFAM" id="SSF103190">
    <property type="entry name" value="Sensory domain-like"/>
    <property type="match status" value="1"/>
</dbReference>
<dbReference type="SUPFAM" id="SSF55073">
    <property type="entry name" value="Nucleotide cyclase"/>
    <property type="match status" value="1"/>
</dbReference>
<feature type="transmembrane region" description="Helical" evidence="6">
    <location>
        <begin position="29"/>
        <end position="52"/>
    </location>
</feature>
<evidence type="ECO:0000259" key="8">
    <source>
        <dbReference type="PROSITE" id="PS50887"/>
    </source>
</evidence>
<keyword evidence="4 6" id="KW-1133">Transmembrane helix</keyword>
<keyword evidence="2" id="KW-1003">Cell membrane</keyword>
<dbReference type="Pfam" id="PF02743">
    <property type="entry name" value="dCache_1"/>
    <property type="match status" value="1"/>
</dbReference>
<evidence type="ECO:0000256" key="3">
    <source>
        <dbReference type="ARBA" id="ARBA00022692"/>
    </source>
</evidence>
<evidence type="ECO:0000256" key="4">
    <source>
        <dbReference type="ARBA" id="ARBA00022989"/>
    </source>
</evidence>
<evidence type="ECO:0000259" key="7">
    <source>
        <dbReference type="PROSITE" id="PS50885"/>
    </source>
</evidence>
<feature type="domain" description="GGDEF" evidence="8">
    <location>
        <begin position="410"/>
        <end position="549"/>
    </location>
</feature>
<dbReference type="InterPro" id="IPR000160">
    <property type="entry name" value="GGDEF_dom"/>
</dbReference>
<dbReference type="AlphaFoldDB" id="A0A2T6G542"/>
<dbReference type="PROSITE" id="PS50887">
    <property type="entry name" value="GGDEF"/>
    <property type="match status" value="1"/>
</dbReference>
<comment type="subcellular location">
    <subcellularLocation>
        <location evidence="1">Cell membrane</location>
        <topology evidence="1">Multi-pass membrane protein</topology>
    </subcellularLocation>
</comment>
<dbReference type="PROSITE" id="PS50885">
    <property type="entry name" value="HAMP"/>
    <property type="match status" value="1"/>
</dbReference>
<name>A0A2T6G542_9BACL</name>
<dbReference type="GO" id="GO:1902201">
    <property type="term" value="P:negative regulation of bacterial-type flagellum-dependent cell motility"/>
    <property type="evidence" value="ECO:0007669"/>
    <property type="project" value="TreeGrafter"/>
</dbReference>
<dbReference type="InterPro" id="IPR033479">
    <property type="entry name" value="dCache_1"/>
</dbReference>
<dbReference type="FunFam" id="3.30.70.270:FF:000001">
    <property type="entry name" value="Diguanylate cyclase domain protein"/>
    <property type="match status" value="1"/>
</dbReference>
<dbReference type="GO" id="GO:0043709">
    <property type="term" value="P:cell adhesion involved in single-species biofilm formation"/>
    <property type="evidence" value="ECO:0007669"/>
    <property type="project" value="TreeGrafter"/>
</dbReference>
<dbReference type="PANTHER" id="PTHR45138:SF9">
    <property type="entry name" value="DIGUANYLATE CYCLASE DGCM-RELATED"/>
    <property type="match status" value="1"/>
</dbReference>
<gene>
    <name evidence="9" type="ORF">C8Z91_10280</name>
</gene>
<dbReference type="Gene3D" id="6.10.340.10">
    <property type="match status" value="1"/>
</dbReference>
<comment type="caution">
    <text evidence="9">The sequence shown here is derived from an EMBL/GenBank/DDBJ whole genome shotgun (WGS) entry which is preliminary data.</text>
</comment>
<keyword evidence="5 6" id="KW-0472">Membrane</keyword>
<dbReference type="Pfam" id="PF00990">
    <property type="entry name" value="GGDEF"/>
    <property type="match status" value="1"/>
</dbReference>
<protein>
    <recommendedName>
        <fullName evidence="11">Diguanylate cyclase</fullName>
    </recommendedName>
</protein>
<reference evidence="9 10" key="1">
    <citation type="submission" date="2018-03" db="EMBL/GenBank/DDBJ databases">
        <title>Genome sequence of Paenibacillus elgii strain AC13 an antimicrobial compound producing bacteria.</title>
        <authorList>
            <person name="Kurokawa A.S."/>
            <person name="Araujo J.F."/>
            <person name="Costa R.A."/>
            <person name="Ortega D.B."/>
            <person name="Pires A.S."/>
            <person name="Pappas G.J.Jr."/>
            <person name="Franco O.L."/>
            <person name="Barreto C."/>
            <person name="Magalhaes B.S."/>
            <person name="Kruger R.H."/>
        </authorList>
    </citation>
    <scope>NUCLEOTIDE SEQUENCE [LARGE SCALE GENOMIC DNA]</scope>
    <source>
        <strain evidence="9 10">AC13</strain>
    </source>
</reference>
<evidence type="ECO:0000256" key="6">
    <source>
        <dbReference type="SAM" id="Phobius"/>
    </source>
</evidence>